<proteinExistence type="predicted"/>
<dbReference type="Proteomes" id="UP001221217">
    <property type="component" value="Unassembled WGS sequence"/>
</dbReference>
<evidence type="ECO:0000313" key="3">
    <source>
        <dbReference type="Proteomes" id="UP001221217"/>
    </source>
</evidence>
<sequence length="41" mass="4673">METKKRRKNDTKKLQLKEYILLGTMAVCLYIVAPGCPAIFS</sequence>
<keyword evidence="1" id="KW-0472">Membrane</keyword>
<evidence type="ECO:0000256" key="1">
    <source>
        <dbReference type="SAM" id="Phobius"/>
    </source>
</evidence>
<evidence type="ECO:0000313" key="2">
    <source>
        <dbReference type="EMBL" id="MDC7226410.1"/>
    </source>
</evidence>
<protein>
    <submittedName>
        <fullName evidence="2">Uncharacterized protein</fullName>
    </submittedName>
</protein>
<organism evidence="2 3">
    <name type="scientific">Candidatus Thalassospirochaeta sargassi</name>
    <dbReference type="NCBI Taxonomy" id="3119039"/>
    <lineage>
        <taxon>Bacteria</taxon>
        <taxon>Pseudomonadati</taxon>
        <taxon>Spirochaetota</taxon>
        <taxon>Spirochaetia</taxon>
        <taxon>Spirochaetales</taxon>
        <taxon>Spirochaetaceae</taxon>
        <taxon>Candidatus Thalassospirochaeta</taxon>
    </lineage>
</organism>
<dbReference type="EMBL" id="JAQQAL010000011">
    <property type="protein sequence ID" value="MDC7226410.1"/>
    <property type="molecule type" value="Genomic_DNA"/>
</dbReference>
<name>A0AAJ1IFH1_9SPIO</name>
<feature type="transmembrane region" description="Helical" evidence="1">
    <location>
        <begin position="20"/>
        <end position="40"/>
    </location>
</feature>
<keyword evidence="1" id="KW-0812">Transmembrane</keyword>
<reference evidence="2 3" key="1">
    <citation type="submission" date="2022-12" db="EMBL/GenBank/DDBJ databases">
        <title>Metagenome assembled genome from gulf of manar.</title>
        <authorList>
            <person name="Kohli P."/>
            <person name="Pk S."/>
            <person name="Venkata Ramana C."/>
            <person name="Sasikala C."/>
        </authorList>
    </citation>
    <scope>NUCLEOTIDE SEQUENCE [LARGE SCALE GENOMIC DNA]</scope>
    <source>
        <strain evidence="2">JB008</strain>
    </source>
</reference>
<dbReference type="AlphaFoldDB" id="A0AAJ1IFH1"/>
<gene>
    <name evidence="2" type="ORF">PQJ61_06570</name>
</gene>
<accession>A0AAJ1IFH1</accession>
<keyword evidence="1" id="KW-1133">Transmembrane helix</keyword>
<comment type="caution">
    <text evidence="2">The sequence shown here is derived from an EMBL/GenBank/DDBJ whole genome shotgun (WGS) entry which is preliminary data.</text>
</comment>